<sequence>MRKSGAGKVVKKPIVGVLSSSMTAFKGFKLEAAAPPKKSQAFGAECDDTNDEQSSSKLIVGVQMAIVGEQGDRIVSKEEEDASRPLVILAKRNANWMEKKDKDEFGLVVSKRREKKEKKVERSEILDRESEQFSLRQQAINDLMHGGDLGERSGQEKHMIITADSDADLSDDVDDQTYERVPIESFGAAMLRGMGWKDDTGDKSAMKDDDKSFVARPSLLGLGAQPRPSDTVSSDKARPKRF</sequence>
<organism evidence="1 2">
    <name type="scientific">Kickxella alabastrina</name>
    <dbReference type="NCBI Taxonomy" id="61397"/>
    <lineage>
        <taxon>Eukaryota</taxon>
        <taxon>Fungi</taxon>
        <taxon>Fungi incertae sedis</taxon>
        <taxon>Zoopagomycota</taxon>
        <taxon>Kickxellomycotina</taxon>
        <taxon>Kickxellomycetes</taxon>
        <taxon>Kickxellales</taxon>
        <taxon>Kickxellaceae</taxon>
        <taxon>Kickxella</taxon>
    </lineage>
</organism>
<reference evidence="1" key="1">
    <citation type="submission" date="2022-07" db="EMBL/GenBank/DDBJ databases">
        <title>Phylogenomic reconstructions and comparative analyses of Kickxellomycotina fungi.</title>
        <authorList>
            <person name="Reynolds N.K."/>
            <person name="Stajich J.E."/>
            <person name="Barry K."/>
            <person name="Grigoriev I.V."/>
            <person name="Crous P."/>
            <person name="Smith M.E."/>
        </authorList>
    </citation>
    <scope>NUCLEOTIDE SEQUENCE</scope>
    <source>
        <strain evidence="1">Benny 63K</strain>
    </source>
</reference>
<dbReference type="EMBL" id="JANBPG010000049">
    <property type="protein sequence ID" value="KAJ1901009.1"/>
    <property type="molecule type" value="Genomic_DNA"/>
</dbReference>
<evidence type="ECO:0000313" key="2">
    <source>
        <dbReference type="Proteomes" id="UP001150581"/>
    </source>
</evidence>
<comment type="caution">
    <text evidence="1">The sequence shown here is derived from an EMBL/GenBank/DDBJ whole genome shotgun (WGS) entry which is preliminary data.</text>
</comment>
<keyword evidence="2" id="KW-1185">Reference proteome</keyword>
<accession>A0ACC1IUB1</accession>
<proteinExistence type="predicted"/>
<evidence type="ECO:0000313" key="1">
    <source>
        <dbReference type="EMBL" id="KAJ1901009.1"/>
    </source>
</evidence>
<name>A0ACC1IUB1_9FUNG</name>
<protein>
    <submittedName>
        <fullName evidence="1">DNA primase large subunit Spp2</fullName>
    </submittedName>
</protein>
<dbReference type="Proteomes" id="UP001150581">
    <property type="component" value="Unassembled WGS sequence"/>
</dbReference>
<gene>
    <name evidence="1" type="primary">spp2</name>
    <name evidence="1" type="ORF">LPJ66_001089</name>
</gene>